<dbReference type="InterPro" id="IPR006283">
    <property type="entry name" value="ThiL-like"/>
</dbReference>
<comment type="miscellaneous">
    <text evidence="2">Reaction mechanism of ThiL seems to utilize a direct, inline transfer of the gamma-phosphate of ATP to TMP rather than a phosphorylated enzyme intermediate.</text>
</comment>
<comment type="caution">
    <text evidence="2">Lacks conserved residue(s) required for the propagation of feature annotation.</text>
</comment>
<feature type="binding site" evidence="2">
    <location>
        <position position="74"/>
    </location>
    <ligand>
        <name>Mg(2+)</name>
        <dbReference type="ChEBI" id="CHEBI:18420"/>
        <label>3</label>
    </ligand>
</feature>
<dbReference type="InterPro" id="IPR036921">
    <property type="entry name" value="PurM-like_N_sf"/>
</dbReference>
<dbReference type="PANTHER" id="PTHR30270:SF0">
    <property type="entry name" value="THIAMINE-MONOPHOSPHATE KINASE"/>
    <property type="match status" value="1"/>
</dbReference>
<feature type="binding site" evidence="2">
    <location>
        <position position="46"/>
    </location>
    <ligand>
        <name>Mg(2+)</name>
        <dbReference type="ChEBI" id="CHEBI:18420"/>
        <label>1</label>
    </ligand>
</feature>
<keyword evidence="2" id="KW-0460">Magnesium</keyword>
<evidence type="ECO:0000313" key="6">
    <source>
        <dbReference type="Proteomes" id="UP000829194"/>
    </source>
</evidence>
<keyword evidence="2 5" id="KW-0418">Kinase</keyword>
<dbReference type="Gene3D" id="3.90.650.10">
    <property type="entry name" value="PurM-like C-terminal domain"/>
    <property type="match status" value="1"/>
</dbReference>
<dbReference type="NCBIfam" id="TIGR01379">
    <property type="entry name" value="thiL"/>
    <property type="match status" value="1"/>
</dbReference>
<protein>
    <recommendedName>
        <fullName evidence="2">Thiamine-monophosphate kinase</fullName>
        <shortName evidence="2">TMP kinase</shortName>
        <shortName evidence="2">Thiamine-phosphate kinase</shortName>
        <ecNumber evidence="2">2.7.4.16</ecNumber>
    </recommendedName>
</protein>
<keyword evidence="2" id="KW-0479">Metal-binding</keyword>
<comment type="similarity">
    <text evidence="2">Belongs to the thiamine-monophosphate kinase family.</text>
</comment>
<feature type="binding site" evidence="2">
    <location>
        <position position="149"/>
    </location>
    <ligand>
        <name>ATP</name>
        <dbReference type="ChEBI" id="CHEBI:30616"/>
    </ligand>
</feature>
<proteinExistence type="inferred from homology"/>
<feature type="domain" description="PurM-like N-terminal" evidence="3">
    <location>
        <begin position="27"/>
        <end position="141"/>
    </location>
</feature>
<feature type="binding site" evidence="2">
    <location>
        <position position="226"/>
    </location>
    <ligand>
        <name>ATP</name>
        <dbReference type="ChEBI" id="CHEBI:30616"/>
    </ligand>
</feature>
<dbReference type="InterPro" id="IPR010918">
    <property type="entry name" value="PurM-like_C_dom"/>
</dbReference>
<feature type="binding site" evidence="2">
    <location>
        <position position="227"/>
    </location>
    <ligand>
        <name>Mg(2+)</name>
        <dbReference type="ChEBI" id="CHEBI:18420"/>
        <label>5</label>
    </ligand>
</feature>
<gene>
    <name evidence="2 5" type="primary">thiL</name>
    <name evidence="5" type="ORF">MOV92_19005</name>
</gene>
<dbReference type="InterPro" id="IPR036676">
    <property type="entry name" value="PurM-like_C_sf"/>
</dbReference>
<comment type="function">
    <text evidence="2">Catalyzes the ATP-dependent phosphorylation of thiamine-monophosphate (TMP) to form thiamine-pyrophosphate (TPP), the active form of vitamin B1.</text>
</comment>
<keyword evidence="6" id="KW-1185">Reference proteome</keyword>
<dbReference type="GO" id="GO:0009030">
    <property type="term" value="F:thiamine-phosphate kinase activity"/>
    <property type="evidence" value="ECO:0007669"/>
    <property type="project" value="UniProtKB-EC"/>
</dbReference>
<evidence type="ECO:0000256" key="2">
    <source>
        <dbReference type="HAMAP-Rule" id="MF_02128"/>
    </source>
</evidence>
<keyword evidence="1 2" id="KW-0784">Thiamine biosynthesis</keyword>
<feature type="binding site" evidence="2">
    <location>
        <position position="125"/>
    </location>
    <ligand>
        <name>Mg(2+)</name>
        <dbReference type="ChEBI" id="CHEBI:18420"/>
        <label>1</label>
    </ligand>
</feature>
<feature type="binding site" evidence="2">
    <location>
        <position position="45"/>
    </location>
    <ligand>
        <name>Mg(2+)</name>
        <dbReference type="ChEBI" id="CHEBI:18420"/>
        <label>1</label>
    </ligand>
</feature>
<comment type="catalytic activity">
    <reaction evidence="2">
        <text>thiamine phosphate + ATP = thiamine diphosphate + ADP</text>
        <dbReference type="Rhea" id="RHEA:15913"/>
        <dbReference type="ChEBI" id="CHEBI:30616"/>
        <dbReference type="ChEBI" id="CHEBI:37575"/>
        <dbReference type="ChEBI" id="CHEBI:58937"/>
        <dbReference type="ChEBI" id="CHEBI:456216"/>
        <dbReference type="EC" id="2.7.4.16"/>
    </reaction>
</comment>
<dbReference type="CDD" id="cd02194">
    <property type="entry name" value="ThiL"/>
    <property type="match status" value="1"/>
</dbReference>
<dbReference type="Gene3D" id="3.30.1330.10">
    <property type="entry name" value="PurM-like, N-terminal domain"/>
    <property type="match status" value="1"/>
</dbReference>
<dbReference type="HAMAP" id="MF_02128">
    <property type="entry name" value="TMP_kinase"/>
    <property type="match status" value="1"/>
</dbReference>
<evidence type="ECO:0000313" key="5">
    <source>
        <dbReference type="EMBL" id="UNP28553.1"/>
    </source>
</evidence>
<evidence type="ECO:0000259" key="3">
    <source>
        <dbReference type="Pfam" id="PF00586"/>
    </source>
</evidence>
<evidence type="ECO:0000259" key="4">
    <source>
        <dbReference type="Pfam" id="PF02769"/>
    </source>
</evidence>
<feature type="domain" description="PurM-like C-terminal" evidence="4">
    <location>
        <begin position="153"/>
        <end position="317"/>
    </location>
</feature>
<feature type="binding site" evidence="2">
    <location>
        <position position="74"/>
    </location>
    <ligand>
        <name>Mg(2+)</name>
        <dbReference type="ChEBI" id="CHEBI:18420"/>
        <label>2</label>
    </ligand>
</feature>
<comment type="pathway">
    <text evidence="2">Cofactor biosynthesis; thiamine diphosphate biosynthesis; thiamine diphosphate from thiamine phosphate: step 1/1.</text>
</comment>
<feature type="binding site" evidence="2">
    <location>
        <position position="29"/>
    </location>
    <ligand>
        <name>Mg(2+)</name>
        <dbReference type="ChEBI" id="CHEBI:18420"/>
        <label>4</label>
    </ligand>
</feature>
<dbReference type="Pfam" id="PF00586">
    <property type="entry name" value="AIRS"/>
    <property type="match status" value="1"/>
</dbReference>
<feature type="binding site" evidence="2">
    <location>
        <position position="29"/>
    </location>
    <ligand>
        <name>Mg(2+)</name>
        <dbReference type="ChEBI" id="CHEBI:18420"/>
        <label>3</label>
    </ligand>
</feature>
<reference evidence="5 6" key="1">
    <citation type="submission" date="2022-03" db="EMBL/GenBank/DDBJ databases">
        <title>Complete genome sequence of Lysobacter capsici VKM B-2533 and Lysobacter gummosus 10.1.1, promising sources of lytic agents.</title>
        <authorList>
            <person name="Tarlachkov S.V."/>
            <person name="Kudryakova I.V."/>
            <person name="Afoshin A.S."/>
            <person name="Leontyevskaya E.A."/>
            <person name="Leontyevskaya N.V."/>
        </authorList>
    </citation>
    <scope>NUCLEOTIDE SEQUENCE [LARGE SCALE GENOMIC DNA]</scope>
    <source>
        <strain evidence="5 6">10.1.1</strain>
    </source>
</reference>
<feature type="binding site" evidence="2">
    <location>
        <position position="275"/>
    </location>
    <ligand>
        <name>substrate</name>
    </ligand>
</feature>
<dbReference type="InterPro" id="IPR016188">
    <property type="entry name" value="PurM-like_N"/>
</dbReference>
<dbReference type="SUPFAM" id="SSF55326">
    <property type="entry name" value="PurM N-terminal domain-like"/>
    <property type="match status" value="1"/>
</dbReference>
<dbReference type="PIRSF" id="PIRSF005303">
    <property type="entry name" value="Thiam_monoph_kin"/>
    <property type="match status" value="1"/>
</dbReference>
<organism evidence="5 6">
    <name type="scientific">Lysobacter gummosus</name>
    <dbReference type="NCBI Taxonomy" id="262324"/>
    <lineage>
        <taxon>Bacteria</taxon>
        <taxon>Pseudomonadati</taxon>
        <taxon>Pseudomonadota</taxon>
        <taxon>Gammaproteobacteria</taxon>
        <taxon>Lysobacterales</taxon>
        <taxon>Lysobacteraceae</taxon>
        <taxon>Lysobacter</taxon>
    </lineage>
</organism>
<keyword evidence="2" id="KW-0067">ATP-binding</keyword>
<dbReference type="EMBL" id="CP093547">
    <property type="protein sequence ID" value="UNP28553.1"/>
    <property type="molecule type" value="Genomic_DNA"/>
</dbReference>
<dbReference type="EC" id="2.7.4.16" evidence="2"/>
<feature type="binding site" evidence="2">
    <location>
        <position position="46"/>
    </location>
    <ligand>
        <name>Mg(2+)</name>
        <dbReference type="ChEBI" id="CHEBI:18420"/>
        <label>2</label>
    </ligand>
</feature>
<feature type="binding site" evidence="2">
    <location>
        <begin position="124"/>
        <end position="125"/>
    </location>
    <ligand>
        <name>ATP</name>
        <dbReference type="ChEBI" id="CHEBI:30616"/>
    </ligand>
</feature>
<dbReference type="Proteomes" id="UP000829194">
    <property type="component" value="Chromosome"/>
</dbReference>
<feature type="binding site" evidence="2">
    <location>
        <position position="74"/>
    </location>
    <ligand>
        <name>Mg(2+)</name>
        <dbReference type="ChEBI" id="CHEBI:18420"/>
        <label>4</label>
    </ligand>
</feature>
<keyword evidence="2 5" id="KW-0808">Transferase</keyword>
<feature type="binding site" evidence="2">
    <location>
        <position position="53"/>
    </location>
    <ligand>
        <name>substrate</name>
    </ligand>
</feature>
<keyword evidence="2" id="KW-0547">Nucleotide-binding</keyword>
<sequence length="335" mass="34890">MSAAEFDLIARIRARAATRGDVVLGIGDDAALLQPPPGRQLAVATDTLNRGVHFGDDAAAADIGWKALAVNLSDLAAMGAEPAWCTLSLSLPDEGGESRQTFVDGFLDGFLELAAQHRVALVGGDTTRGPLSVCVTVIGFVEPGWALRRDAAQVGDEIWVTGTLGDAAAALALAGVAPYCDHEVRNNSGDAQTDAARLFERLHRPTPRVVAGRALRGLARAGIDISDGLLADLGHVCAASNVGACIEAGQLPTSHALAAARDGDSRRVLQLTGGDDYELCFTVAPRQRASVLQALSASGTLVQMIGHIEAQPGVRVRLPDGSAWTPPRNGYQHFG</sequence>
<evidence type="ECO:0000256" key="1">
    <source>
        <dbReference type="ARBA" id="ARBA00022977"/>
    </source>
</evidence>
<dbReference type="Pfam" id="PF02769">
    <property type="entry name" value="AIRS_C"/>
    <property type="match status" value="1"/>
</dbReference>
<feature type="binding site" evidence="2">
    <location>
        <position position="331"/>
    </location>
    <ligand>
        <name>substrate</name>
    </ligand>
</feature>
<dbReference type="PANTHER" id="PTHR30270">
    <property type="entry name" value="THIAMINE-MONOPHOSPHATE KINASE"/>
    <property type="match status" value="1"/>
</dbReference>
<dbReference type="SUPFAM" id="SSF56042">
    <property type="entry name" value="PurM C-terminal domain-like"/>
    <property type="match status" value="1"/>
</dbReference>
<name>A0ABY3XE47_9GAMM</name>
<dbReference type="RefSeq" id="WP_057944129.1">
    <property type="nucleotide sequence ID" value="NZ_CP011131.1"/>
</dbReference>
<feature type="binding site" evidence="2">
    <location>
        <position position="224"/>
    </location>
    <ligand>
        <name>Mg(2+)</name>
        <dbReference type="ChEBI" id="CHEBI:18420"/>
        <label>3</label>
    </ligand>
</feature>
<accession>A0ABY3XE47</accession>